<dbReference type="InterPro" id="IPR012318">
    <property type="entry name" value="HTH_CRP"/>
</dbReference>
<dbReference type="InterPro" id="IPR036388">
    <property type="entry name" value="WH-like_DNA-bd_sf"/>
</dbReference>
<feature type="domain" description="Cyclic nucleotide-binding" evidence="5">
    <location>
        <begin position="25"/>
        <end position="145"/>
    </location>
</feature>
<dbReference type="SUPFAM" id="SSF51206">
    <property type="entry name" value="cAMP-binding domain-like"/>
    <property type="match status" value="1"/>
</dbReference>
<evidence type="ECO:0000256" key="3">
    <source>
        <dbReference type="ARBA" id="ARBA00023159"/>
    </source>
</evidence>
<dbReference type="InterPro" id="IPR036390">
    <property type="entry name" value="WH_DNA-bd_sf"/>
</dbReference>
<gene>
    <name evidence="7" type="ORF">J42TS3_33460</name>
</gene>
<dbReference type="PROSITE" id="PS51063">
    <property type="entry name" value="HTH_CRP_2"/>
    <property type="match status" value="1"/>
</dbReference>
<comment type="caution">
    <text evidence="7">The sequence shown here is derived from an EMBL/GenBank/DDBJ whole genome shotgun (WGS) entry which is preliminary data.</text>
</comment>
<dbReference type="EMBL" id="BOSL01000010">
    <property type="protein sequence ID" value="GIP54311.1"/>
    <property type="molecule type" value="Genomic_DNA"/>
</dbReference>
<dbReference type="SMART" id="SM00100">
    <property type="entry name" value="cNMP"/>
    <property type="match status" value="1"/>
</dbReference>
<dbReference type="PROSITE" id="PS50042">
    <property type="entry name" value="CNMP_BINDING_3"/>
    <property type="match status" value="1"/>
</dbReference>
<dbReference type="PANTHER" id="PTHR24567">
    <property type="entry name" value="CRP FAMILY TRANSCRIPTIONAL REGULATORY PROTEIN"/>
    <property type="match status" value="1"/>
</dbReference>
<evidence type="ECO:0000256" key="1">
    <source>
        <dbReference type="ARBA" id="ARBA00023015"/>
    </source>
</evidence>
<keyword evidence="3" id="KW-0010">Activator</keyword>
<dbReference type="InterPro" id="IPR014710">
    <property type="entry name" value="RmlC-like_jellyroll"/>
</dbReference>
<reference evidence="7 8" key="1">
    <citation type="submission" date="2021-03" db="EMBL/GenBank/DDBJ databases">
        <title>Antimicrobial resistance genes in bacteria isolated from Japanese honey, and their potential for conferring macrolide and lincosamide resistance in the American foulbrood pathogen Paenibacillus larvae.</title>
        <authorList>
            <person name="Okamoto M."/>
            <person name="Kumagai M."/>
            <person name="Kanamori H."/>
            <person name="Takamatsu D."/>
        </authorList>
    </citation>
    <scope>NUCLEOTIDE SEQUENCE [LARGE SCALE GENOMIC DNA]</scope>
    <source>
        <strain evidence="7 8">J42TS3</strain>
    </source>
</reference>
<dbReference type="SUPFAM" id="SSF46785">
    <property type="entry name" value="Winged helix' DNA-binding domain"/>
    <property type="match status" value="1"/>
</dbReference>
<protein>
    <submittedName>
        <fullName evidence="7">Crp/Fnr family transcriptional regulator</fullName>
    </submittedName>
</protein>
<evidence type="ECO:0000256" key="4">
    <source>
        <dbReference type="ARBA" id="ARBA00023163"/>
    </source>
</evidence>
<dbReference type="SMART" id="SM00419">
    <property type="entry name" value="HTH_CRP"/>
    <property type="match status" value="1"/>
</dbReference>
<keyword evidence="8" id="KW-1185">Reference proteome</keyword>
<dbReference type="Pfam" id="PF00027">
    <property type="entry name" value="cNMP_binding"/>
    <property type="match status" value="1"/>
</dbReference>
<evidence type="ECO:0000259" key="5">
    <source>
        <dbReference type="PROSITE" id="PS50042"/>
    </source>
</evidence>
<dbReference type="Gene3D" id="2.60.120.10">
    <property type="entry name" value="Jelly Rolls"/>
    <property type="match status" value="1"/>
</dbReference>
<evidence type="ECO:0000313" key="7">
    <source>
        <dbReference type="EMBL" id="GIP54311.1"/>
    </source>
</evidence>
<dbReference type="CDD" id="cd00038">
    <property type="entry name" value="CAP_ED"/>
    <property type="match status" value="1"/>
</dbReference>
<keyword evidence="1" id="KW-0805">Transcription regulation</keyword>
<evidence type="ECO:0000313" key="8">
    <source>
        <dbReference type="Proteomes" id="UP000679992"/>
    </source>
</evidence>
<keyword evidence="2" id="KW-0238">DNA-binding</keyword>
<dbReference type="Proteomes" id="UP000679992">
    <property type="component" value="Unassembled WGS sequence"/>
</dbReference>
<sequence length="233" mass="26118">MSEEKSSCNHKEHDKNSYCVSIVPIFNHLEAAELKEIASTARSVSHPRGQMIYRPGEPSEGIYIVHKGSMRIFRESSGGKEQLVRILGPGEFSGELALFNESVHDAYAEALEPLEICMISRESLQAFLLKYPQIALKMLAEFSSRLATSEEQAARIAMETVETRIAMYLAGQVEAWKNARIKLPMRRKDLASHLGTTPETISRKLADFEAAGWIRQTGQRDIEVIDLEALLLV</sequence>
<dbReference type="PRINTS" id="PR00034">
    <property type="entry name" value="HTHCRP"/>
</dbReference>
<evidence type="ECO:0000256" key="2">
    <source>
        <dbReference type="ARBA" id="ARBA00023125"/>
    </source>
</evidence>
<evidence type="ECO:0000259" key="6">
    <source>
        <dbReference type="PROSITE" id="PS51063"/>
    </source>
</evidence>
<organism evidence="7 8">
    <name type="scientific">Paenibacillus vini</name>
    <dbReference type="NCBI Taxonomy" id="1476024"/>
    <lineage>
        <taxon>Bacteria</taxon>
        <taxon>Bacillati</taxon>
        <taxon>Bacillota</taxon>
        <taxon>Bacilli</taxon>
        <taxon>Bacillales</taxon>
        <taxon>Paenibacillaceae</taxon>
        <taxon>Paenibacillus</taxon>
    </lineage>
</organism>
<keyword evidence="4" id="KW-0804">Transcription</keyword>
<dbReference type="PANTHER" id="PTHR24567:SF74">
    <property type="entry name" value="HTH-TYPE TRANSCRIPTIONAL REGULATOR ARCR"/>
    <property type="match status" value="1"/>
</dbReference>
<dbReference type="InterPro" id="IPR050397">
    <property type="entry name" value="Env_Response_Regulators"/>
</dbReference>
<dbReference type="InterPro" id="IPR018490">
    <property type="entry name" value="cNMP-bd_dom_sf"/>
</dbReference>
<dbReference type="InterPro" id="IPR000595">
    <property type="entry name" value="cNMP-bd_dom"/>
</dbReference>
<dbReference type="Pfam" id="PF13545">
    <property type="entry name" value="HTH_Crp_2"/>
    <property type="match status" value="1"/>
</dbReference>
<accession>A0ABQ4MEA9</accession>
<dbReference type="RefSeq" id="WP_213655622.1">
    <property type="nucleotide sequence ID" value="NZ_BOSL01000010.1"/>
</dbReference>
<proteinExistence type="predicted"/>
<feature type="domain" description="HTH crp-type" evidence="6">
    <location>
        <begin position="159"/>
        <end position="228"/>
    </location>
</feature>
<name>A0ABQ4MEA9_9BACL</name>
<dbReference type="Gene3D" id="1.10.10.10">
    <property type="entry name" value="Winged helix-like DNA-binding domain superfamily/Winged helix DNA-binding domain"/>
    <property type="match status" value="1"/>
</dbReference>